<feature type="transmembrane region" description="Helical" evidence="7">
    <location>
        <begin position="442"/>
        <end position="463"/>
    </location>
</feature>
<evidence type="ECO:0000313" key="9">
    <source>
        <dbReference type="Proteomes" id="UP001553715"/>
    </source>
</evidence>
<evidence type="ECO:0000313" key="8">
    <source>
        <dbReference type="EMBL" id="MEW1976070.1"/>
    </source>
</evidence>
<feature type="transmembrane region" description="Helical" evidence="7">
    <location>
        <begin position="115"/>
        <end position="136"/>
    </location>
</feature>
<proteinExistence type="inferred from homology"/>
<comment type="subcellular location">
    <subcellularLocation>
        <location evidence="1">Cell membrane</location>
        <topology evidence="1">Multi-pass membrane protein</topology>
    </subcellularLocation>
</comment>
<dbReference type="InterPro" id="IPR050833">
    <property type="entry name" value="Poly_Biosynth_Transport"/>
</dbReference>
<keyword evidence="5 7" id="KW-1133">Transmembrane helix</keyword>
<feature type="transmembrane region" description="Helical" evidence="7">
    <location>
        <begin position="177"/>
        <end position="198"/>
    </location>
</feature>
<dbReference type="PANTHER" id="PTHR30250:SF10">
    <property type="entry name" value="LIPOPOLYSACCHARIDE BIOSYNTHESIS PROTEIN WZXC"/>
    <property type="match status" value="1"/>
</dbReference>
<gene>
    <name evidence="8" type="ORF">AB0301_13505</name>
</gene>
<organism evidence="8 9">
    <name type="scientific">Microbacterium profundi</name>
    <dbReference type="NCBI Taxonomy" id="450380"/>
    <lineage>
        <taxon>Bacteria</taxon>
        <taxon>Bacillati</taxon>
        <taxon>Actinomycetota</taxon>
        <taxon>Actinomycetes</taxon>
        <taxon>Micrococcales</taxon>
        <taxon>Microbacteriaceae</taxon>
        <taxon>Microbacterium</taxon>
    </lineage>
</organism>
<comment type="caution">
    <text evidence="8">The sequence shown here is derived from an EMBL/GenBank/DDBJ whole genome shotgun (WGS) entry which is preliminary data.</text>
</comment>
<feature type="transmembrane region" description="Helical" evidence="7">
    <location>
        <begin position="235"/>
        <end position="262"/>
    </location>
</feature>
<dbReference type="RefSeq" id="WP_084595529.1">
    <property type="nucleotide sequence ID" value="NZ_JBFBMH010000021.1"/>
</dbReference>
<accession>A0ABV3LL25</accession>
<protein>
    <submittedName>
        <fullName evidence="8">Oligosaccharide flippase family protein</fullName>
    </submittedName>
</protein>
<dbReference type="PANTHER" id="PTHR30250">
    <property type="entry name" value="PST FAMILY PREDICTED COLANIC ACID TRANSPORTER"/>
    <property type="match status" value="1"/>
</dbReference>
<evidence type="ECO:0000256" key="1">
    <source>
        <dbReference type="ARBA" id="ARBA00004651"/>
    </source>
</evidence>
<dbReference type="EMBL" id="JBFBMH010000021">
    <property type="protein sequence ID" value="MEW1976070.1"/>
    <property type="molecule type" value="Genomic_DNA"/>
</dbReference>
<sequence length="473" mass="50156">MTDTERSLRVHAARGAAWSAVSSIILRLGSLIVGIVLARLLTPEQFGVYAVALTVQSILMTVADLGLSSDLIRSDEPEKIAPTIATLGLVSGATMTFITAATSTSLAQLMGSPEAAPAISVLAFTLVLGSISLVPYSMLMRRFQQRAMFLVGAVDFVISTTVTLTLVFLGFGVMGLAIGRVTAQIVSSTLQFFLAGVRPRYGLDRTRLKPILAFGLPIATANLLAWGLLNVDNVILARMVGVTALGYYVLAFNVSSWPMNALSQSVRAISMPYFSRAESPSSGLATVVAIGWAGALPAGGVLAVLSAPLISVLYGDKWLAAAPVLAALGVYGALRVIFDIFTGFLYARGRAQPVLWIQVLWLVALVIGMIIVIGPFGIVGAGWVHVIVAAGVVLPAYLIVLRQSGIQVMPFVRRSIWPTAAAIAAVGVAIPCAAFIDEPLLALLVGGFSAVGVYIALVWPWAWREWRRIRPER</sequence>
<keyword evidence="4 7" id="KW-0812">Transmembrane</keyword>
<comment type="similarity">
    <text evidence="2">Belongs to the polysaccharide synthase family.</text>
</comment>
<feature type="transmembrane region" description="Helical" evidence="7">
    <location>
        <begin position="16"/>
        <end position="40"/>
    </location>
</feature>
<keyword evidence="6 7" id="KW-0472">Membrane</keyword>
<reference evidence="8 9" key="1">
    <citation type="submission" date="2024-06" db="EMBL/GenBank/DDBJ databases">
        <title>The Natural Products Discovery Center: Release of the First 8490 Sequenced Strains for Exploring Actinobacteria Biosynthetic Diversity.</title>
        <authorList>
            <person name="Kalkreuter E."/>
            <person name="Kautsar S.A."/>
            <person name="Yang D."/>
            <person name="Bader C.D."/>
            <person name="Teijaro C.N."/>
            <person name="Fluegel L."/>
            <person name="Davis C.M."/>
            <person name="Simpson J.R."/>
            <person name="Lauterbach L."/>
            <person name="Steele A.D."/>
            <person name="Gui C."/>
            <person name="Meng S."/>
            <person name="Li G."/>
            <person name="Viehrig K."/>
            <person name="Ye F."/>
            <person name="Su P."/>
            <person name="Kiefer A.F."/>
            <person name="Nichols A."/>
            <person name="Cepeda A.J."/>
            <person name="Yan W."/>
            <person name="Fan B."/>
            <person name="Jiang Y."/>
            <person name="Adhikari A."/>
            <person name="Zheng C.-J."/>
            <person name="Schuster L."/>
            <person name="Cowan T.M."/>
            <person name="Smanski M.J."/>
            <person name="Chevrette M.G."/>
            <person name="De Carvalho L.P.S."/>
            <person name="Shen B."/>
        </authorList>
    </citation>
    <scope>NUCLEOTIDE SEQUENCE [LARGE SCALE GENOMIC DNA]</scope>
    <source>
        <strain evidence="8 9">NPDC077434</strain>
    </source>
</reference>
<name>A0ABV3LL25_9MICO</name>
<dbReference type="Pfam" id="PF13440">
    <property type="entry name" value="Polysacc_synt_3"/>
    <property type="match status" value="1"/>
</dbReference>
<feature type="transmembrane region" description="Helical" evidence="7">
    <location>
        <begin position="354"/>
        <end position="376"/>
    </location>
</feature>
<dbReference type="Proteomes" id="UP001553715">
    <property type="component" value="Unassembled WGS sequence"/>
</dbReference>
<evidence type="ECO:0000256" key="3">
    <source>
        <dbReference type="ARBA" id="ARBA00022475"/>
    </source>
</evidence>
<evidence type="ECO:0000256" key="6">
    <source>
        <dbReference type="ARBA" id="ARBA00023136"/>
    </source>
</evidence>
<feature type="transmembrane region" description="Helical" evidence="7">
    <location>
        <begin position="320"/>
        <end position="347"/>
    </location>
</feature>
<evidence type="ECO:0000256" key="5">
    <source>
        <dbReference type="ARBA" id="ARBA00022989"/>
    </source>
</evidence>
<feature type="transmembrane region" description="Helical" evidence="7">
    <location>
        <begin position="210"/>
        <end position="229"/>
    </location>
</feature>
<feature type="transmembrane region" description="Helical" evidence="7">
    <location>
        <begin position="80"/>
        <end position="103"/>
    </location>
</feature>
<evidence type="ECO:0000256" key="7">
    <source>
        <dbReference type="SAM" id="Phobius"/>
    </source>
</evidence>
<feature type="transmembrane region" description="Helical" evidence="7">
    <location>
        <begin position="148"/>
        <end position="171"/>
    </location>
</feature>
<feature type="transmembrane region" description="Helical" evidence="7">
    <location>
        <begin position="46"/>
        <end position="68"/>
    </location>
</feature>
<evidence type="ECO:0000256" key="4">
    <source>
        <dbReference type="ARBA" id="ARBA00022692"/>
    </source>
</evidence>
<evidence type="ECO:0000256" key="2">
    <source>
        <dbReference type="ARBA" id="ARBA00007430"/>
    </source>
</evidence>
<keyword evidence="9" id="KW-1185">Reference proteome</keyword>
<feature type="transmembrane region" description="Helical" evidence="7">
    <location>
        <begin position="283"/>
        <end position="314"/>
    </location>
</feature>
<feature type="transmembrane region" description="Helical" evidence="7">
    <location>
        <begin position="382"/>
        <end position="400"/>
    </location>
</feature>
<feature type="transmembrane region" description="Helical" evidence="7">
    <location>
        <begin position="416"/>
        <end position="436"/>
    </location>
</feature>
<keyword evidence="3" id="KW-1003">Cell membrane</keyword>